<evidence type="ECO:0000256" key="2">
    <source>
        <dbReference type="ARBA" id="ARBA00022490"/>
    </source>
</evidence>
<keyword evidence="3" id="KW-0519">Myristate</keyword>
<dbReference type="CDD" id="cd17660">
    <property type="entry name" value="PTP_paladin_2"/>
    <property type="match status" value="1"/>
</dbReference>
<dbReference type="InterPro" id="IPR050561">
    <property type="entry name" value="PTP"/>
</dbReference>
<accession>A0A3B4DKW4</accession>
<reference evidence="8 9" key="1">
    <citation type="submission" date="2020-10" db="EMBL/GenBank/DDBJ databases">
        <title>Pygocentrus nattereri (red-bellied piranha) genome, fPygNat1, primary haplotype.</title>
        <authorList>
            <person name="Myers G."/>
            <person name="Meyer A."/>
            <person name="Karagic N."/>
            <person name="Pippel M."/>
            <person name="Winkler S."/>
            <person name="Tracey A."/>
            <person name="Wood J."/>
            <person name="Formenti G."/>
            <person name="Howe K."/>
            <person name="Fedrigo O."/>
            <person name="Jarvis E.D."/>
        </authorList>
    </citation>
    <scope>NUCLEOTIDE SEQUENCE [LARGE SCALE GENOMIC DNA]</scope>
</reference>
<dbReference type="SMART" id="SM01301">
    <property type="entry name" value="PTPlike_phytase"/>
    <property type="match status" value="2"/>
</dbReference>
<keyword evidence="2" id="KW-0963">Cytoplasm</keyword>
<dbReference type="Pfam" id="PF14566">
    <property type="entry name" value="PTPlike_phytase"/>
    <property type="match status" value="2"/>
</dbReference>
<evidence type="ECO:0000256" key="5">
    <source>
        <dbReference type="ARBA" id="ARBA00037958"/>
    </source>
</evidence>
<reference evidence="8" key="2">
    <citation type="submission" date="2025-08" db="UniProtKB">
        <authorList>
            <consortium name="Ensembl"/>
        </authorList>
    </citation>
    <scope>IDENTIFICATION</scope>
</reference>
<comment type="subcellular location">
    <subcellularLocation>
        <location evidence="1">Cytoplasm</location>
        <location evidence="1">Cytosol</location>
    </subcellularLocation>
</comment>
<dbReference type="SUPFAM" id="SSF52799">
    <property type="entry name" value="(Phosphotyrosine protein) phosphatases II"/>
    <property type="match status" value="2"/>
</dbReference>
<proteinExistence type="inferred from homology"/>
<dbReference type="FunFam" id="3.90.190.10:FF:000067">
    <property type="entry name" value="Phosphatase domain-containing, paladin 1"/>
    <property type="match status" value="1"/>
</dbReference>
<dbReference type="Proteomes" id="UP001501920">
    <property type="component" value="Chromosome 13"/>
</dbReference>
<dbReference type="GO" id="GO:0005829">
    <property type="term" value="C:cytosol"/>
    <property type="evidence" value="ECO:0007669"/>
    <property type="project" value="UniProtKB-SubCell"/>
</dbReference>
<dbReference type="InterPro" id="IPR029021">
    <property type="entry name" value="Prot-tyrosine_phosphatase-like"/>
</dbReference>
<name>A0A3B4DKW4_PYGNA</name>
<organism evidence="8 9">
    <name type="scientific">Pygocentrus nattereri</name>
    <name type="common">Red-bellied piranha</name>
    <dbReference type="NCBI Taxonomy" id="42514"/>
    <lineage>
        <taxon>Eukaryota</taxon>
        <taxon>Metazoa</taxon>
        <taxon>Chordata</taxon>
        <taxon>Craniata</taxon>
        <taxon>Vertebrata</taxon>
        <taxon>Euteleostomi</taxon>
        <taxon>Actinopterygii</taxon>
        <taxon>Neopterygii</taxon>
        <taxon>Teleostei</taxon>
        <taxon>Ostariophysi</taxon>
        <taxon>Characiformes</taxon>
        <taxon>Characoidei</taxon>
        <taxon>Pygocentrus</taxon>
    </lineage>
</organism>
<dbReference type="GeneTree" id="ENSGT00390000005448"/>
<evidence type="ECO:0000256" key="1">
    <source>
        <dbReference type="ARBA" id="ARBA00004514"/>
    </source>
</evidence>
<dbReference type="OrthoDB" id="66369at2759"/>
<dbReference type="Ensembl" id="ENSPNAT00000012315.2">
    <property type="protein sequence ID" value="ENSPNAP00000023569.2"/>
    <property type="gene ID" value="ENSPNAG00000000688.2"/>
</dbReference>
<keyword evidence="9" id="KW-1185">Reference proteome</keyword>
<evidence type="ECO:0000256" key="3">
    <source>
        <dbReference type="ARBA" id="ARBA00022707"/>
    </source>
</evidence>
<dbReference type="STRING" id="42514.ENSPNAP00000023569"/>
<dbReference type="OMA" id="WLCTHPE"/>
<evidence type="ECO:0000313" key="8">
    <source>
        <dbReference type="Ensembl" id="ENSPNAP00000023569.2"/>
    </source>
</evidence>
<evidence type="ECO:0000256" key="4">
    <source>
        <dbReference type="ARBA" id="ARBA00023288"/>
    </source>
</evidence>
<dbReference type="Gene3D" id="3.90.190.10">
    <property type="entry name" value="Protein tyrosine phosphatase superfamily"/>
    <property type="match status" value="2"/>
</dbReference>
<sequence length="815" mass="93769">MGTTASAAPPTTPESFHGNGMMDGRQSLGNASLKTVSIHNSKAKSIITNKVAPVVITYNCRQEFQIHDELPRTHYKVGRISDTMPEHFLVQGSYFMVLDVFSKADVLNTTGSCGAPNFRQSKGSYPLFGMGQPSLTGFQQVLQKLQSQGHEVIFFCVREEPLLFLHLEENFVPYTPRRKENLHENLHGLSKDVPVETLELNIRKELHDFARLNENVFYVYNDIEHFKDEPQKISISCEEDIHVTEEVYKRPLFTMPAYRYYRLPLPMEGAPMEEQFDAFVNMLRENPSLSLNRDESRPLPALLFSCQVGVGRTNLGMILGTLVMERLTGCYEKIGVDRAIELCSEMHDIKGAIYENKKKLEAIGEDYQSQGSSTKLYFLQRALQSLERYIYLILFNTYLHQQYPLAFACNFSQWLCSNAWVYRLLSCMNQSELRAPADLVTKGARVADEYLAPDVLSTVKEMKVANFRRVPKMPVYGMAQPTSEATGVVLSYLTDEKRKHQHVLWVNVQEELVLEANGQIFCPREPSCLDQLEATLKEEILKAQKWLEVTLEQEKQMKMFKSCQTVQEIFNQHKSSNPGLEYKRIPLPECAAPTEQDFDGLLEAMKSVLAEDSRAAFVFNCSNGRGRSTTAMTIAALTLWHFNGFPEFGEEEIVSVPDAKYTKGEFEVVMKLVRILPDGHRMKREVDMALDSVSETMTPMHYHLREIIICTYRQMKNSKSEQESRSLLLRSLQYLERYMYLILFNTYLHLEKKDSWQRSFSTWMQQVAARAGVYDLLNQLGFSEFENLKDSTLARLRFRWQEQNLQNLPFRGELI</sequence>
<feature type="region of interest" description="Disordered" evidence="7">
    <location>
        <begin position="1"/>
        <end position="24"/>
    </location>
</feature>
<reference evidence="8" key="3">
    <citation type="submission" date="2025-09" db="UniProtKB">
        <authorList>
            <consortium name="Ensembl"/>
        </authorList>
    </citation>
    <scope>IDENTIFICATION</scope>
</reference>
<evidence type="ECO:0000256" key="7">
    <source>
        <dbReference type="SAM" id="MobiDB-lite"/>
    </source>
</evidence>
<evidence type="ECO:0000256" key="6">
    <source>
        <dbReference type="ARBA" id="ARBA00040012"/>
    </source>
</evidence>
<comment type="similarity">
    <text evidence="5">Belongs to the paladin family.</text>
</comment>
<evidence type="ECO:0000313" key="9">
    <source>
        <dbReference type="Proteomes" id="UP001501920"/>
    </source>
</evidence>
<keyword evidence="4" id="KW-0449">Lipoprotein</keyword>
<dbReference type="AlphaFoldDB" id="A0A3B4DKW4"/>
<dbReference type="PANTHER" id="PTHR23339">
    <property type="entry name" value="TYROSINE SPECIFIC PROTEIN PHOSPHATASE AND DUAL SPECIFICITY PROTEIN PHOSPHATASE"/>
    <property type="match status" value="1"/>
</dbReference>
<protein>
    <recommendedName>
        <fullName evidence="6">Paladin</fullName>
    </recommendedName>
</protein>